<evidence type="ECO:0000313" key="2">
    <source>
        <dbReference type="Proteomes" id="UP001162483"/>
    </source>
</evidence>
<accession>A0ABN9DW80</accession>
<dbReference type="Pfam" id="PF15741">
    <property type="entry name" value="LRIF1"/>
    <property type="match status" value="1"/>
</dbReference>
<feature type="non-terminal residue" evidence="1">
    <location>
        <position position="297"/>
    </location>
</feature>
<comment type="caution">
    <text evidence="1">The sequence shown here is derived from an EMBL/GenBank/DDBJ whole genome shotgun (WGS) entry which is preliminary data.</text>
</comment>
<keyword evidence="2" id="KW-1185">Reference proteome</keyword>
<evidence type="ECO:0000313" key="1">
    <source>
        <dbReference type="EMBL" id="CAI9576553.1"/>
    </source>
</evidence>
<name>A0ABN9DW80_9NEOB</name>
<gene>
    <name evidence="1" type="ORF">SPARVUS_LOCUS8549138</name>
</gene>
<dbReference type="PANTHER" id="PTHR16131:SF2">
    <property type="entry name" value="LIGAND-DEPENDENT NUCLEAR RECEPTOR-INTERACTING FACTOR 1"/>
    <property type="match status" value="1"/>
</dbReference>
<reference evidence="1" key="1">
    <citation type="submission" date="2023-05" db="EMBL/GenBank/DDBJ databases">
        <authorList>
            <person name="Stuckert A."/>
        </authorList>
    </citation>
    <scope>NUCLEOTIDE SEQUENCE</scope>
</reference>
<sequence length="297" mass="31398">MKLDTTGQAMSNLQNLVVTPTQSGSSSPSLTGCMYQVVQSPGAQGKNVLQLIPVLNTKDNPAPVVSSPVITNTPMLNVQQPVRLSLPSPVSNVTIPCPVNAQLVQQLGSTNYIITTQKNPADASKTIRVDNKLTAHQNTAVILEKPPLNLPPNPQTGTPSFIIMNTKPGSLPMKTIPIFPPGHGLQIPAHAEVKSLPASSLPFSIQQRILPPNTSNDTNKIPSVIYVSPVNTMKTPTITPTPQSPLLSPVLVPAVQSGTATPSKGPLKWVVQENTESVVPVKTNTDTASKILTFMSG</sequence>
<dbReference type="EMBL" id="CATNWA010014841">
    <property type="protein sequence ID" value="CAI9576553.1"/>
    <property type="molecule type" value="Genomic_DNA"/>
</dbReference>
<dbReference type="InterPro" id="IPR026191">
    <property type="entry name" value="LRIF1"/>
</dbReference>
<proteinExistence type="predicted"/>
<dbReference type="PROSITE" id="PS51257">
    <property type="entry name" value="PROKAR_LIPOPROTEIN"/>
    <property type="match status" value="1"/>
</dbReference>
<organism evidence="1 2">
    <name type="scientific">Staurois parvus</name>
    <dbReference type="NCBI Taxonomy" id="386267"/>
    <lineage>
        <taxon>Eukaryota</taxon>
        <taxon>Metazoa</taxon>
        <taxon>Chordata</taxon>
        <taxon>Craniata</taxon>
        <taxon>Vertebrata</taxon>
        <taxon>Euteleostomi</taxon>
        <taxon>Amphibia</taxon>
        <taxon>Batrachia</taxon>
        <taxon>Anura</taxon>
        <taxon>Neobatrachia</taxon>
        <taxon>Ranoidea</taxon>
        <taxon>Ranidae</taxon>
        <taxon>Staurois</taxon>
    </lineage>
</organism>
<dbReference type="Proteomes" id="UP001162483">
    <property type="component" value="Unassembled WGS sequence"/>
</dbReference>
<dbReference type="PANTHER" id="PTHR16131">
    <property type="entry name" value="LIGAND-DEPENDENT NUCLEAR RECEPTOR-INTERACTING FACTOR 1"/>
    <property type="match status" value="1"/>
</dbReference>
<protein>
    <submittedName>
        <fullName evidence="1">Uncharacterized protein</fullName>
    </submittedName>
</protein>